<comment type="similarity">
    <text evidence="1">Belongs to the Gfa family.</text>
</comment>
<dbReference type="GO" id="GO:0046872">
    <property type="term" value="F:metal ion binding"/>
    <property type="evidence" value="ECO:0007669"/>
    <property type="project" value="UniProtKB-KW"/>
</dbReference>
<evidence type="ECO:0000313" key="6">
    <source>
        <dbReference type="Proteomes" id="UP000058074"/>
    </source>
</evidence>
<dbReference type="PATRIC" id="fig|33050.5.peg.2586"/>
<evidence type="ECO:0000313" key="5">
    <source>
        <dbReference type="EMBL" id="ALH81161.1"/>
    </source>
</evidence>
<gene>
    <name evidence="5" type="ORF">AN936_12520</name>
</gene>
<dbReference type="InterPro" id="IPR011057">
    <property type="entry name" value="Mss4-like_sf"/>
</dbReference>
<feature type="domain" description="CENP-V/GFA" evidence="4">
    <location>
        <begin position="7"/>
        <end position="129"/>
    </location>
</feature>
<proteinExistence type="inferred from homology"/>
<dbReference type="Proteomes" id="UP000058074">
    <property type="component" value="Chromosome"/>
</dbReference>
<reference evidence="5 6" key="1">
    <citation type="journal article" date="2015" name="Genome Announc.">
        <title>Complete Genome Sequence of Polypropylene Glycol- and Polyethylene Glycol-Degrading Sphingopyxis macrogoltabida Strain EY-1.</title>
        <authorList>
            <person name="Ohtsubo Y."/>
            <person name="Nagata Y."/>
            <person name="Numata M."/>
            <person name="Tsuchikane K."/>
            <person name="Hosoyama A."/>
            <person name="Yamazoe A."/>
            <person name="Tsuda M."/>
            <person name="Fujita N."/>
            <person name="Kawai F."/>
        </authorList>
    </citation>
    <scope>NUCLEOTIDE SEQUENCE [LARGE SCALE GENOMIC DNA]</scope>
    <source>
        <strain evidence="5 6">EY-1</strain>
    </source>
</reference>
<dbReference type="InterPro" id="IPR006913">
    <property type="entry name" value="CENP-V/GFA"/>
</dbReference>
<dbReference type="Gene3D" id="2.170.150.70">
    <property type="match status" value="1"/>
</dbReference>
<organism evidence="5 6">
    <name type="scientific">Sphingopyxis macrogoltabida</name>
    <name type="common">Sphingomonas macrogoltabidus</name>
    <dbReference type="NCBI Taxonomy" id="33050"/>
    <lineage>
        <taxon>Bacteria</taxon>
        <taxon>Pseudomonadati</taxon>
        <taxon>Pseudomonadota</taxon>
        <taxon>Alphaproteobacteria</taxon>
        <taxon>Sphingomonadales</taxon>
        <taxon>Sphingomonadaceae</taxon>
        <taxon>Sphingopyxis</taxon>
    </lineage>
</organism>
<dbReference type="PROSITE" id="PS51891">
    <property type="entry name" value="CENP_V_GFA"/>
    <property type="match status" value="1"/>
</dbReference>
<dbReference type="KEGG" id="smag:AN936_12520"/>
<evidence type="ECO:0000256" key="1">
    <source>
        <dbReference type="ARBA" id="ARBA00005495"/>
    </source>
</evidence>
<dbReference type="EMBL" id="CP012700">
    <property type="protein sequence ID" value="ALH81161.1"/>
    <property type="molecule type" value="Genomic_DNA"/>
</dbReference>
<dbReference type="Pfam" id="PF04828">
    <property type="entry name" value="GFA"/>
    <property type="match status" value="1"/>
</dbReference>
<dbReference type="GO" id="GO:0016846">
    <property type="term" value="F:carbon-sulfur lyase activity"/>
    <property type="evidence" value="ECO:0007669"/>
    <property type="project" value="InterPro"/>
</dbReference>
<protein>
    <submittedName>
        <fullName evidence="5">Aldehyde-activating protein</fullName>
    </submittedName>
</protein>
<dbReference type="AlphaFoldDB" id="A0A0N9UMZ4"/>
<sequence length="138" mass="15169">MSDAAVLQGTCACGDAAWTLKGDPGSITACNCTLCRRYGALWAYDYENERIALSGSTRSFTRPGKADPALEIHFCPTCGSVLCWRGLRLEADGRRRMAVNIRLAPPEAVADLPIDHFDGLDSFDDLPSDGRRVRDLWF</sequence>
<dbReference type="SUPFAM" id="SSF51316">
    <property type="entry name" value="Mss4-like"/>
    <property type="match status" value="1"/>
</dbReference>
<evidence type="ECO:0000259" key="4">
    <source>
        <dbReference type="PROSITE" id="PS51891"/>
    </source>
</evidence>
<accession>A0A0N9UMZ4</accession>
<dbReference type="PANTHER" id="PTHR28620:SF1">
    <property type="entry name" value="CENP-V_GFA DOMAIN-CONTAINING PROTEIN"/>
    <property type="match status" value="1"/>
</dbReference>
<keyword evidence="2" id="KW-0479">Metal-binding</keyword>
<dbReference type="InterPro" id="IPR052355">
    <property type="entry name" value="CENP-V-like"/>
</dbReference>
<evidence type="ECO:0000256" key="3">
    <source>
        <dbReference type="ARBA" id="ARBA00022833"/>
    </source>
</evidence>
<dbReference type="RefSeq" id="WP_054588436.1">
    <property type="nucleotide sequence ID" value="NZ_CP012700.1"/>
</dbReference>
<evidence type="ECO:0000256" key="2">
    <source>
        <dbReference type="ARBA" id="ARBA00022723"/>
    </source>
</evidence>
<keyword evidence="3" id="KW-0862">Zinc</keyword>
<name>A0A0N9UMZ4_SPHMC</name>
<dbReference type="PANTHER" id="PTHR28620">
    <property type="entry name" value="CENTROMERE PROTEIN V"/>
    <property type="match status" value="1"/>
</dbReference>